<reference evidence="1 2" key="1">
    <citation type="submission" date="2014-11" db="EMBL/GenBank/DDBJ databases">
        <title>Tamlana sedimentorum sp. nov., isolated from shallow sand sediments of the Sea of Japan.</title>
        <authorList>
            <person name="Romanenko L.A."/>
        </authorList>
    </citation>
    <scope>NUCLEOTIDE SEQUENCE [LARGE SCALE GENOMIC DNA]</scope>
    <source>
        <strain evidence="1 2">JCM 19808</strain>
    </source>
</reference>
<organism evidence="1 2">
    <name type="scientific">Neotamlana sedimentorum</name>
    <dbReference type="NCBI Taxonomy" id="1435349"/>
    <lineage>
        <taxon>Bacteria</taxon>
        <taxon>Pseudomonadati</taxon>
        <taxon>Bacteroidota</taxon>
        <taxon>Flavobacteriia</taxon>
        <taxon>Flavobacteriales</taxon>
        <taxon>Flavobacteriaceae</taxon>
        <taxon>Neotamlana</taxon>
    </lineage>
</organism>
<dbReference type="Pfam" id="PF16148">
    <property type="entry name" value="DUF4856"/>
    <property type="match status" value="1"/>
</dbReference>
<protein>
    <recommendedName>
        <fullName evidence="3">DUF4856 domain-containing protein</fullName>
    </recommendedName>
</protein>
<dbReference type="OrthoDB" id="5498726at2"/>
<dbReference type="STRING" id="1435349.PW52_14935"/>
<keyword evidence="2" id="KW-1185">Reference proteome</keyword>
<dbReference type="RefSeq" id="WP_044633784.1">
    <property type="nucleotide sequence ID" value="NZ_JTDW01000016.1"/>
</dbReference>
<accession>A0A0D7W168</accession>
<proteinExistence type="predicted"/>
<dbReference type="AlphaFoldDB" id="A0A0D7W168"/>
<sequence length="399" mass="42934">MKKIVLSALVMGSFFVSCSSDDNGGDSGVVAPASYSFTRDGESTVDFNGQTTRILMGEEFLSALTETSNSEAVLDAMFAHAEGESDFSDADLNASDKNIRSKTAASTDYFSANTTDASAIKADFDSWIAAQVDEVFPNWDTDAVSGTAGKIQEAGGGSTRYVNAKGLEYNQAINKSLIGGLMVDQALNNYLSPTVLDAGTNLADNDADIVADGKSYTNMEHKWDEAYGYVYGLNADATNPNADLGADSFLNKYIGRVEDDADFAGIADDIYQAFKLGRAAIVAKNYDVRDAQAEIIKEKISEVIGVRAVYYLLQGKLNLGVDYASAFHDLSEGFGFVYSLQFTRQPNSDEPYFTKAEVDAFIATLTDGNGFWDISTDDLDAMATEIASRFNFTTEQAGS</sequence>
<evidence type="ECO:0000313" key="1">
    <source>
        <dbReference type="EMBL" id="KJD32774.1"/>
    </source>
</evidence>
<dbReference type="InterPro" id="IPR032331">
    <property type="entry name" value="DUF4856"/>
</dbReference>
<evidence type="ECO:0008006" key="3">
    <source>
        <dbReference type="Google" id="ProtNLM"/>
    </source>
</evidence>
<dbReference type="PROSITE" id="PS51257">
    <property type="entry name" value="PROKAR_LIPOPROTEIN"/>
    <property type="match status" value="1"/>
</dbReference>
<dbReference type="Proteomes" id="UP000032578">
    <property type="component" value="Unassembled WGS sequence"/>
</dbReference>
<name>A0A0D7W168_9FLAO</name>
<dbReference type="EMBL" id="JTDW01000016">
    <property type="protein sequence ID" value="KJD32774.1"/>
    <property type="molecule type" value="Genomic_DNA"/>
</dbReference>
<comment type="caution">
    <text evidence="1">The sequence shown here is derived from an EMBL/GenBank/DDBJ whole genome shotgun (WGS) entry which is preliminary data.</text>
</comment>
<gene>
    <name evidence="1" type="ORF">PW52_14935</name>
</gene>
<dbReference type="PATRIC" id="fig|1435349.4.peg.1012"/>
<evidence type="ECO:0000313" key="2">
    <source>
        <dbReference type="Proteomes" id="UP000032578"/>
    </source>
</evidence>